<feature type="signal peptide" evidence="1">
    <location>
        <begin position="1"/>
        <end position="21"/>
    </location>
</feature>
<dbReference type="InterPro" id="IPR027396">
    <property type="entry name" value="DsrEFH-like"/>
</dbReference>
<dbReference type="PANTHER" id="PTHR37691:SF1">
    <property type="entry name" value="BLR3518 PROTEIN"/>
    <property type="match status" value="1"/>
</dbReference>
<evidence type="ECO:0000256" key="1">
    <source>
        <dbReference type="SAM" id="SignalP"/>
    </source>
</evidence>
<dbReference type="AlphaFoldDB" id="A0A419S325"/>
<organism evidence="2 3">
    <name type="scientific">Pelobium manganitolerans</name>
    <dbReference type="NCBI Taxonomy" id="1842495"/>
    <lineage>
        <taxon>Bacteria</taxon>
        <taxon>Pseudomonadati</taxon>
        <taxon>Bacteroidota</taxon>
        <taxon>Sphingobacteriia</taxon>
        <taxon>Sphingobacteriales</taxon>
        <taxon>Sphingobacteriaceae</taxon>
        <taxon>Pelobium</taxon>
    </lineage>
</organism>
<feature type="chain" id="PRO_5019529152" evidence="1">
    <location>
        <begin position="22"/>
        <end position="155"/>
    </location>
</feature>
<accession>A0A419S325</accession>
<gene>
    <name evidence="2" type="ORF">BCY91_08915</name>
</gene>
<dbReference type="OrthoDB" id="678766at2"/>
<dbReference type="Proteomes" id="UP000283433">
    <property type="component" value="Unassembled WGS sequence"/>
</dbReference>
<dbReference type="PANTHER" id="PTHR37691">
    <property type="entry name" value="BLR3518 PROTEIN"/>
    <property type="match status" value="1"/>
</dbReference>
<name>A0A419S325_9SPHI</name>
<keyword evidence="3" id="KW-1185">Reference proteome</keyword>
<protein>
    <submittedName>
        <fullName evidence="2">Uncharacterized protein</fullName>
    </submittedName>
</protein>
<reference evidence="2 3" key="1">
    <citation type="submission" date="2016-07" db="EMBL/GenBank/DDBJ databases">
        <title>Genome of Pelobium manganitolerans.</title>
        <authorList>
            <person name="Wu S."/>
            <person name="Wang G."/>
        </authorList>
    </citation>
    <scope>NUCLEOTIDE SEQUENCE [LARGE SCALE GENOMIC DNA]</scope>
    <source>
        <strain evidence="2 3">YS-25</strain>
    </source>
</reference>
<proteinExistence type="predicted"/>
<evidence type="ECO:0000313" key="2">
    <source>
        <dbReference type="EMBL" id="RKD13686.1"/>
    </source>
</evidence>
<evidence type="ECO:0000313" key="3">
    <source>
        <dbReference type="Proteomes" id="UP000283433"/>
    </source>
</evidence>
<sequence length="155" mass="16995">MRKLVPLIILFALTACGSKKASLSALESTNQQFDGAVAGRDHYSAIYQLDTDDRETVLKAFRNIKNAMEDSRLKGKLKVELIAFSAGTKVMLKGSIYEAQLRDLLQKGVIIAQCNNSLIEQGLGRSQLYPFIALVPSGNGELIIRNAEGWAIIKP</sequence>
<comment type="caution">
    <text evidence="2">The sequence shown here is derived from an EMBL/GenBank/DDBJ whole genome shotgun (WGS) entry which is preliminary data.</text>
</comment>
<dbReference type="EMBL" id="MBTA01000027">
    <property type="protein sequence ID" value="RKD13686.1"/>
    <property type="molecule type" value="Genomic_DNA"/>
</dbReference>
<dbReference type="PROSITE" id="PS51257">
    <property type="entry name" value="PROKAR_LIPOPROTEIN"/>
    <property type="match status" value="1"/>
</dbReference>
<dbReference type="Gene3D" id="3.40.1260.10">
    <property type="entry name" value="DsrEFH-like"/>
    <property type="match status" value="1"/>
</dbReference>
<dbReference type="SUPFAM" id="SSF75169">
    <property type="entry name" value="DsrEFH-like"/>
    <property type="match status" value="1"/>
</dbReference>
<keyword evidence="1" id="KW-0732">Signal</keyword>
<dbReference type="RefSeq" id="WP_120182592.1">
    <property type="nucleotide sequence ID" value="NZ_MBTA01000027.1"/>
</dbReference>